<proteinExistence type="predicted"/>
<reference evidence="1 2" key="2">
    <citation type="journal article" date="2022" name="Mol. Ecol. Resour.">
        <title>The genomes of chicory, endive, great burdock and yacon provide insights into Asteraceae paleo-polyploidization history and plant inulin production.</title>
        <authorList>
            <person name="Fan W."/>
            <person name="Wang S."/>
            <person name="Wang H."/>
            <person name="Wang A."/>
            <person name="Jiang F."/>
            <person name="Liu H."/>
            <person name="Zhao H."/>
            <person name="Xu D."/>
            <person name="Zhang Y."/>
        </authorList>
    </citation>
    <scope>NUCLEOTIDE SEQUENCE [LARGE SCALE GENOMIC DNA]</scope>
    <source>
        <strain evidence="2">cv. Punajuju</strain>
        <tissue evidence="1">Leaves</tissue>
    </source>
</reference>
<evidence type="ECO:0000313" key="1">
    <source>
        <dbReference type="EMBL" id="KAI3739229.1"/>
    </source>
</evidence>
<comment type="caution">
    <text evidence="1">The sequence shown here is derived from an EMBL/GenBank/DDBJ whole genome shotgun (WGS) entry which is preliminary data.</text>
</comment>
<name>A0ACB9CY32_CICIN</name>
<protein>
    <submittedName>
        <fullName evidence="1">Uncharacterized protein</fullName>
    </submittedName>
</protein>
<keyword evidence="2" id="KW-1185">Reference proteome</keyword>
<dbReference type="Proteomes" id="UP001055811">
    <property type="component" value="Linkage Group LG05"/>
</dbReference>
<evidence type="ECO:0000313" key="2">
    <source>
        <dbReference type="Proteomes" id="UP001055811"/>
    </source>
</evidence>
<gene>
    <name evidence="1" type="ORF">L2E82_29628</name>
</gene>
<organism evidence="1 2">
    <name type="scientific">Cichorium intybus</name>
    <name type="common">Chicory</name>
    <dbReference type="NCBI Taxonomy" id="13427"/>
    <lineage>
        <taxon>Eukaryota</taxon>
        <taxon>Viridiplantae</taxon>
        <taxon>Streptophyta</taxon>
        <taxon>Embryophyta</taxon>
        <taxon>Tracheophyta</taxon>
        <taxon>Spermatophyta</taxon>
        <taxon>Magnoliopsida</taxon>
        <taxon>eudicotyledons</taxon>
        <taxon>Gunneridae</taxon>
        <taxon>Pentapetalae</taxon>
        <taxon>asterids</taxon>
        <taxon>campanulids</taxon>
        <taxon>Asterales</taxon>
        <taxon>Asteraceae</taxon>
        <taxon>Cichorioideae</taxon>
        <taxon>Cichorieae</taxon>
        <taxon>Cichoriinae</taxon>
        <taxon>Cichorium</taxon>
    </lineage>
</organism>
<accession>A0ACB9CY32</accession>
<sequence>MHKHSKTRNIPKQRNRIHCGGGCVVVGDYGLWRYNVGDCYDLQRCLCGVVLLLQWMVIMAIETKASGGCESFGRCLVVTGGFRMVIMAMETKASGDCESCRRRHRAVIGMEAGVRVCVRERRRVESKERI</sequence>
<dbReference type="EMBL" id="CM042013">
    <property type="protein sequence ID" value="KAI3739229.1"/>
    <property type="molecule type" value="Genomic_DNA"/>
</dbReference>
<reference evidence="2" key="1">
    <citation type="journal article" date="2022" name="Mol. Ecol. Resour.">
        <title>The genomes of chicory, endive, great burdock and yacon provide insights into Asteraceae palaeo-polyploidization history and plant inulin production.</title>
        <authorList>
            <person name="Fan W."/>
            <person name="Wang S."/>
            <person name="Wang H."/>
            <person name="Wang A."/>
            <person name="Jiang F."/>
            <person name="Liu H."/>
            <person name="Zhao H."/>
            <person name="Xu D."/>
            <person name="Zhang Y."/>
        </authorList>
    </citation>
    <scope>NUCLEOTIDE SEQUENCE [LARGE SCALE GENOMIC DNA]</scope>
    <source>
        <strain evidence="2">cv. Punajuju</strain>
    </source>
</reference>